<keyword evidence="3" id="KW-1185">Reference proteome</keyword>
<name>A0A7W5P5C9_9ACTN</name>
<dbReference type="AlphaFoldDB" id="A0A7W5P5C9"/>
<keyword evidence="1" id="KW-0812">Transmembrane</keyword>
<sequence>MEQVQDAVAATDEKGRAVVWAPSVPVRSPRTERGMVSAEWAVGIVAAVAIAGVLLAVVTSGAVKAALLGIVLKVLSTFLKFAH</sequence>
<protein>
    <recommendedName>
        <fullName evidence="4">DUF4244 domain-containing protein</fullName>
    </recommendedName>
</protein>
<dbReference type="EMBL" id="JACHZG010000001">
    <property type="protein sequence ID" value="MBB3325238.1"/>
    <property type="molecule type" value="Genomic_DNA"/>
</dbReference>
<feature type="transmembrane region" description="Helical" evidence="1">
    <location>
        <begin position="40"/>
        <end position="59"/>
    </location>
</feature>
<evidence type="ECO:0000313" key="2">
    <source>
        <dbReference type="EMBL" id="MBB3325238.1"/>
    </source>
</evidence>
<dbReference type="RefSeq" id="WP_183335987.1">
    <property type="nucleotide sequence ID" value="NZ_JACHZG010000001.1"/>
</dbReference>
<keyword evidence="1" id="KW-1133">Transmembrane helix</keyword>
<evidence type="ECO:0000313" key="3">
    <source>
        <dbReference type="Proteomes" id="UP000565572"/>
    </source>
</evidence>
<proteinExistence type="predicted"/>
<dbReference type="InterPro" id="IPR025338">
    <property type="entry name" value="DUF4244"/>
</dbReference>
<reference evidence="2 3" key="1">
    <citation type="submission" date="2020-08" db="EMBL/GenBank/DDBJ databases">
        <title>Sequencing the genomes of 1000 actinobacteria strains.</title>
        <authorList>
            <person name="Klenk H.-P."/>
        </authorList>
    </citation>
    <scope>NUCLEOTIDE SEQUENCE [LARGE SCALE GENOMIC DNA]</scope>
    <source>
        <strain evidence="2 3">DSM 11053</strain>
    </source>
</reference>
<organism evidence="2 3">
    <name type="scientific">Microlunatus antarcticus</name>
    <dbReference type="NCBI Taxonomy" id="53388"/>
    <lineage>
        <taxon>Bacteria</taxon>
        <taxon>Bacillati</taxon>
        <taxon>Actinomycetota</taxon>
        <taxon>Actinomycetes</taxon>
        <taxon>Propionibacteriales</taxon>
        <taxon>Propionibacteriaceae</taxon>
        <taxon>Microlunatus</taxon>
    </lineage>
</organism>
<keyword evidence="1" id="KW-0472">Membrane</keyword>
<comment type="caution">
    <text evidence="2">The sequence shown here is derived from an EMBL/GenBank/DDBJ whole genome shotgun (WGS) entry which is preliminary data.</text>
</comment>
<gene>
    <name evidence="2" type="ORF">FHX39_000182</name>
</gene>
<evidence type="ECO:0008006" key="4">
    <source>
        <dbReference type="Google" id="ProtNLM"/>
    </source>
</evidence>
<dbReference type="Pfam" id="PF14029">
    <property type="entry name" value="DUF4244"/>
    <property type="match status" value="1"/>
</dbReference>
<accession>A0A7W5P5C9</accession>
<dbReference type="Proteomes" id="UP000565572">
    <property type="component" value="Unassembled WGS sequence"/>
</dbReference>
<evidence type="ECO:0000256" key="1">
    <source>
        <dbReference type="SAM" id="Phobius"/>
    </source>
</evidence>